<gene>
    <name evidence="1" type="ORF">E2C01_038212</name>
</gene>
<organism evidence="1 2">
    <name type="scientific">Portunus trituberculatus</name>
    <name type="common">Swimming crab</name>
    <name type="synonym">Neptunus trituberculatus</name>
    <dbReference type="NCBI Taxonomy" id="210409"/>
    <lineage>
        <taxon>Eukaryota</taxon>
        <taxon>Metazoa</taxon>
        <taxon>Ecdysozoa</taxon>
        <taxon>Arthropoda</taxon>
        <taxon>Crustacea</taxon>
        <taxon>Multicrustacea</taxon>
        <taxon>Malacostraca</taxon>
        <taxon>Eumalacostraca</taxon>
        <taxon>Eucarida</taxon>
        <taxon>Decapoda</taxon>
        <taxon>Pleocyemata</taxon>
        <taxon>Brachyura</taxon>
        <taxon>Eubrachyura</taxon>
        <taxon>Portunoidea</taxon>
        <taxon>Portunidae</taxon>
        <taxon>Portuninae</taxon>
        <taxon>Portunus</taxon>
    </lineage>
</organism>
<proteinExistence type="predicted"/>
<dbReference type="EMBL" id="VSRR010006332">
    <property type="protein sequence ID" value="MPC44538.1"/>
    <property type="molecule type" value="Genomic_DNA"/>
</dbReference>
<comment type="caution">
    <text evidence="1">The sequence shown here is derived from an EMBL/GenBank/DDBJ whole genome shotgun (WGS) entry which is preliminary data.</text>
</comment>
<evidence type="ECO:0000313" key="1">
    <source>
        <dbReference type="EMBL" id="MPC44538.1"/>
    </source>
</evidence>
<sequence>MDGRRDTDCLMQVKGVTIESTRKNNITQTQCNAYMHNTMRICKLLHHYTKQSAVTSHNTTTTITMTTTL</sequence>
<protein>
    <submittedName>
        <fullName evidence="1">Uncharacterized protein</fullName>
    </submittedName>
</protein>
<name>A0A5B7FHX2_PORTR</name>
<reference evidence="1 2" key="1">
    <citation type="submission" date="2019-05" db="EMBL/GenBank/DDBJ databases">
        <title>Another draft genome of Portunus trituberculatus and its Hox gene families provides insights of decapod evolution.</title>
        <authorList>
            <person name="Jeong J.-H."/>
            <person name="Song I."/>
            <person name="Kim S."/>
            <person name="Choi T."/>
            <person name="Kim D."/>
            <person name="Ryu S."/>
            <person name="Kim W."/>
        </authorList>
    </citation>
    <scope>NUCLEOTIDE SEQUENCE [LARGE SCALE GENOMIC DNA]</scope>
    <source>
        <tissue evidence="1">Muscle</tissue>
    </source>
</reference>
<dbReference type="Proteomes" id="UP000324222">
    <property type="component" value="Unassembled WGS sequence"/>
</dbReference>
<dbReference type="AlphaFoldDB" id="A0A5B7FHX2"/>
<evidence type="ECO:0000313" key="2">
    <source>
        <dbReference type="Proteomes" id="UP000324222"/>
    </source>
</evidence>
<accession>A0A5B7FHX2</accession>
<keyword evidence="2" id="KW-1185">Reference proteome</keyword>